<feature type="transmembrane region" description="Helical" evidence="1">
    <location>
        <begin position="38"/>
        <end position="59"/>
    </location>
</feature>
<sequence length="100" mass="9737">MKPGRAVVVLALAQGAATVAHAGAGGTEFQTVYDQISGWTNGVLGKTLAISSLLVGLGIGVIKQSVMAAVVGVSMALVAGFGPGAIDGVITVGHSIVVPI</sequence>
<keyword evidence="1" id="KW-0472">Membrane</keyword>
<keyword evidence="2" id="KW-0732">Signal</keyword>
<dbReference type="NCBIfam" id="NF041281">
    <property type="entry name" value="TraA_gammapb"/>
    <property type="match status" value="1"/>
</dbReference>
<feature type="chain" id="PRO_5045495400" evidence="2">
    <location>
        <begin position="23"/>
        <end position="100"/>
    </location>
</feature>
<comment type="caution">
    <text evidence="3">The sequence shown here is derived from an EMBL/GenBank/DDBJ whole genome shotgun (WGS) entry which is preliminary data.</text>
</comment>
<name>A0ABV8DJ19_9BURK</name>
<gene>
    <name evidence="3" type="primary">traA</name>
    <name evidence="3" type="ORF">ACFOW3_28355</name>
</gene>
<evidence type="ECO:0000313" key="3">
    <source>
        <dbReference type="EMBL" id="MFC3938538.1"/>
    </source>
</evidence>
<evidence type="ECO:0000313" key="4">
    <source>
        <dbReference type="Proteomes" id="UP001595693"/>
    </source>
</evidence>
<protein>
    <submittedName>
        <fullName evidence="3">TraA family conjugative transfer protein</fullName>
    </submittedName>
</protein>
<proteinExistence type="predicted"/>
<dbReference type="InterPro" id="IPR059173">
    <property type="entry name" value="TraA_dom"/>
</dbReference>
<organism evidence="3 4">
    <name type="scientific">Acidovorax facilis</name>
    <dbReference type="NCBI Taxonomy" id="12917"/>
    <lineage>
        <taxon>Bacteria</taxon>
        <taxon>Pseudomonadati</taxon>
        <taxon>Pseudomonadota</taxon>
        <taxon>Betaproteobacteria</taxon>
        <taxon>Burkholderiales</taxon>
        <taxon>Comamonadaceae</taxon>
        <taxon>Acidovorax</taxon>
    </lineage>
</organism>
<accession>A0ABV8DJ19</accession>
<dbReference type="Proteomes" id="UP001595693">
    <property type="component" value="Unassembled WGS sequence"/>
</dbReference>
<evidence type="ECO:0000256" key="2">
    <source>
        <dbReference type="SAM" id="SignalP"/>
    </source>
</evidence>
<dbReference type="RefSeq" id="WP_055400127.1">
    <property type="nucleotide sequence ID" value="NZ_JAMXAX010000022.1"/>
</dbReference>
<keyword evidence="1" id="KW-1133">Transmembrane helix</keyword>
<reference evidence="4" key="1">
    <citation type="journal article" date="2019" name="Int. J. Syst. Evol. Microbiol.">
        <title>The Global Catalogue of Microorganisms (GCM) 10K type strain sequencing project: providing services to taxonomists for standard genome sequencing and annotation.</title>
        <authorList>
            <consortium name="The Broad Institute Genomics Platform"/>
            <consortium name="The Broad Institute Genome Sequencing Center for Infectious Disease"/>
            <person name="Wu L."/>
            <person name="Ma J."/>
        </authorList>
    </citation>
    <scope>NUCLEOTIDE SEQUENCE [LARGE SCALE GENOMIC DNA]</scope>
    <source>
        <strain evidence="4">CCUG 2113</strain>
    </source>
</reference>
<keyword evidence="4" id="KW-1185">Reference proteome</keyword>
<evidence type="ECO:0000256" key="1">
    <source>
        <dbReference type="SAM" id="Phobius"/>
    </source>
</evidence>
<feature type="transmembrane region" description="Helical" evidence="1">
    <location>
        <begin position="66"/>
        <end position="86"/>
    </location>
</feature>
<feature type="signal peptide" evidence="2">
    <location>
        <begin position="1"/>
        <end position="22"/>
    </location>
</feature>
<dbReference type="EMBL" id="JBHSAJ010000182">
    <property type="protein sequence ID" value="MFC3938538.1"/>
    <property type="molecule type" value="Genomic_DNA"/>
</dbReference>
<keyword evidence="1" id="KW-0812">Transmembrane</keyword>